<dbReference type="InterPro" id="IPR005758">
    <property type="entry name" value="UDP-N-AcMur_Ala_ligase_MurC"/>
</dbReference>
<dbReference type="InterPro" id="IPR013221">
    <property type="entry name" value="Mur_ligase_cen"/>
</dbReference>
<dbReference type="SUPFAM" id="SSF53623">
    <property type="entry name" value="MurD-like peptide ligases, catalytic domain"/>
    <property type="match status" value="1"/>
</dbReference>
<dbReference type="EC" id="6.3.2.8" evidence="3 14"/>
<evidence type="ECO:0000256" key="9">
    <source>
        <dbReference type="ARBA" id="ARBA00022960"/>
    </source>
</evidence>
<keyword evidence="7 14" id="KW-0547">Nucleotide-binding</keyword>
<protein>
    <recommendedName>
        <fullName evidence="3 14">UDP-N-acetylmuramate--L-alanine ligase</fullName>
        <ecNumber evidence="3 14">6.3.2.8</ecNumber>
    </recommendedName>
    <alternativeName>
        <fullName evidence="14">UDP-N-acetylmuramoyl-L-alanine synthetase</fullName>
    </alternativeName>
</protein>
<dbReference type="HAMAP" id="MF_00046">
    <property type="entry name" value="MurC"/>
    <property type="match status" value="1"/>
</dbReference>
<keyword evidence="9 14" id="KW-0133">Cell shape</keyword>
<proteinExistence type="inferred from homology"/>
<dbReference type="SUPFAM" id="SSF51984">
    <property type="entry name" value="MurCD N-terminal domain"/>
    <property type="match status" value="1"/>
</dbReference>
<evidence type="ECO:0000256" key="8">
    <source>
        <dbReference type="ARBA" id="ARBA00022840"/>
    </source>
</evidence>
<feature type="domain" description="Mur ligase C-terminal" evidence="17">
    <location>
        <begin position="314"/>
        <end position="438"/>
    </location>
</feature>
<dbReference type="Pfam" id="PF01225">
    <property type="entry name" value="Mur_ligase"/>
    <property type="match status" value="1"/>
</dbReference>
<gene>
    <name evidence="14 19" type="primary">murC</name>
    <name evidence="19" type="ORF">ACFO6W_06865</name>
</gene>
<dbReference type="InterPro" id="IPR004101">
    <property type="entry name" value="Mur_ligase_C"/>
</dbReference>
<dbReference type="NCBIfam" id="TIGR01082">
    <property type="entry name" value="murC"/>
    <property type="match status" value="1"/>
</dbReference>
<evidence type="ECO:0000256" key="6">
    <source>
        <dbReference type="ARBA" id="ARBA00022618"/>
    </source>
</evidence>
<dbReference type="EMBL" id="JBHSGN010000054">
    <property type="protein sequence ID" value="MFC4673406.1"/>
    <property type="molecule type" value="Genomic_DNA"/>
</dbReference>
<dbReference type="Proteomes" id="UP001596023">
    <property type="component" value="Unassembled WGS sequence"/>
</dbReference>
<evidence type="ECO:0000256" key="15">
    <source>
        <dbReference type="SAM" id="Phobius"/>
    </source>
</evidence>
<evidence type="ECO:0000259" key="17">
    <source>
        <dbReference type="Pfam" id="PF02875"/>
    </source>
</evidence>
<reference evidence="20" key="1">
    <citation type="journal article" date="2019" name="Int. J. Syst. Evol. Microbiol.">
        <title>The Global Catalogue of Microorganisms (GCM) 10K type strain sequencing project: providing services to taxonomists for standard genome sequencing and annotation.</title>
        <authorList>
            <consortium name="The Broad Institute Genomics Platform"/>
            <consortium name="The Broad Institute Genome Sequencing Center for Infectious Disease"/>
            <person name="Wu L."/>
            <person name="Ma J."/>
        </authorList>
    </citation>
    <scope>NUCLEOTIDE SEQUENCE [LARGE SCALE GENOMIC DNA]</scope>
    <source>
        <strain evidence="20">CCUG 66188</strain>
    </source>
</reference>
<feature type="binding site" evidence="14">
    <location>
        <begin position="117"/>
        <end position="123"/>
    </location>
    <ligand>
        <name>ATP</name>
        <dbReference type="ChEBI" id="CHEBI:30616"/>
    </ligand>
</feature>
<dbReference type="InterPro" id="IPR036565">
    <property type="entry name" value="Mur-like_cat_sf"/>
</dbReference>
<keyword evidence="10 14" id="KW-0573">Peptidoglycan synthesis</keyword>
<feature type="transmembrane region" description="Helical" evidence="15">
    <location>
        <begin position="6"/>
        <end position="25"/>
    </location>
</feature>
<dbReference type="PANTHER" id="PTHR43445">
    <property type="entry name" value="UDP-N-ACETYLMURAMATE--L-ALANINE LIGASE-RELATED"/>
    <property type="match status" value="1"/>
</dbReference>
<evidence type="ECO:0000256" key="2">
    <source>
        <dbReference type="ARBA" id="ARBA00004752"/>
    </source>
</evidence>
<accession>A0ABV9KTY6</accession>
<comment type="subcellular location">
    <subcellularLocation>
        <location evidence="1 14">Cytoplasm</location>
    </subcellularLocation>
</comment>
<dbReference type="Gene3D" id="3.40.50.720">
    <property type="entry name" value="NAD(P)-binding Rossmann-like Domain"/>
    <property type="match status" value="1"/>
</dbReference>
<evidence type="ECO:0000256" key="13">
    <source>
        <dbReference type="ARBA" id="ARBA00047833"/>
    </source>
</evidence>
<keyword evidence="12 14" id="KW-0961">Cell wall biogenesis/degradation</keyword>
<sequence length="456" mass="50853">MDNIQSIYFIGIGGIGMSNLARYFISKGKKVAGYDRTETPLTKDLVTEGAEIHYTDDIKLIPGYCKDKESTLVVYTPAVPAENEEVAYFQGNGFTIQKRAQVLGIITKSGKALCCAGTHGKTTTSSMLAHILKQSHLDCNAFLGGILKNYGSNLILSDKSEFTVVEADEYDRSFHWLHPYMALITSVDPDHLDIYGTEEEYLKSFEKFTSLIQPGGALVIKHNIKLSPKTGKDVRIYIYSMDKGDFHAQNIKIGNGEIRFDFVTPKGTIDNIQLGVPVKINIENGIGSMAMAWLNGATADELRHGMATFMGAKRRFDFLLKTDKIVMIDDYAHHPEELAASIASVKELYPDRKLTGIFQPHLYTRTRDFASEFAKSLSLLDELILLDIYPAREKPIEGVTSKIIFDKVTCPKTLCNKEELLPLLENKNDLEVLLTVGAGDIDRLLNPIKDILEQKI</sequence>
<keyword evidence="4 14" id="KW-0963">Cytoplasm</keyword>
<evidence type="ECO:0000256" key="5">
    <source>
        <dbReference type="ARBA" id="ARBA00022598"/>
    </source>
</evidence>
<dbReference type="InterPro" id="IPR036615">
    <property type="entry name" value="Mur_ligase_C_dom_sf"/>
</dbReference>
<dbReference type="SUPFAM" id="SSF53244">
    <property type="entry name" value="MurD-like peptide ligases, peptide-binding domain"/>
    <property type="match status" value="1"/>
</dbReference>
<evidence type="ECO:0000256" key="11">
    <source>
        <dbReference type="ARBA" id="ARBA00023306"/>
    </source>
</evidence>
<comment type="caution">
    <text evidence="19">The sequence shown here is derived from an EMBL/GenBank/DDBJ whole genome shotgun (WGS) entry which is preliminary data.</text>
</comment>
<name>A0ABV9KTY6_9BACT</name>
<keyword evidence="8 14" id="KW-0067">ATP-binding</keyword>
<keyword evidence="15" id="KW-0472">Membrane</keyword>
<dbReference type="GO" id="GO:0008763">
    <property type="term" value="F:UDP-N-acetylmuramate-L-alanine ligase activity"/>
    <property type="evidence" value="ECO:0007669"/>
    <property type="project" value="UniProtKB-EC"/>
</dbReference>
<evidence type="ECO:0000256" key="3">
    <source>
        <dbReference type="ARBA" id="ARBA00012211"/>
    </source>
</evidence>
<dbReference type="Gene3D" id="3.90.190.20">
    <property type="entry name" value="Mur ligase, C-terminal domain"/>
    <property type="match status" value="1"/>
</dbReference>
<comment type="pathway">
    <text evidence="2 14">Cell wall biogenesis; peptidoglycan biosynthesis.</text>
</comment>
<keyword evidence="20" id="KW-1185">Reference proteome</keyword>
<dbReference type="InterPro" id="IPR000713">
    <property type="entry name" value="Mur_ligase_N"/>
</dbReference>
<organism evidence="19 20">
    <name type="scientific">Dysgonomonas termitidis</name>
    <dbReference type="NCBI Taxonomy" id="1516126"/>
    <lineage>
        <taxon>Bacteria</taxon>
        <taxon>Pseudomonadati</taxon>
        <taxon>Bacteroidota</taxon>
        <taxon>Bacteroidia</taxon>
        <taxon>Bacteroidales</taxon>
        <taxon>Dysgonomonadaceae</taxon>
        <taxon>Dysgonomonas</taxon>
    </lineage>
</organism>
<feature type="domain" description="Mur ligase central" evidence="18">
    <location>
        <begin position="116"/>
        <end position="292"/>
    </location>
</feature>
<evidence type="ECO:0000259" key="18">
    <source>
        <dbReference type="Pfam" id="PF08245"/>
    </source>
</evidence>
<keyword evidence="11 14" id="KW-0131">Cell cycle</keyword>
<evidence type="ECO:0000256" key="14">
    <source>
        <dbReference type="HAMAP-Rule" id="MF_00046"/>
    </source>
</evidence>
<dbReference type="Pfam" id="PF08245">
    <property type="entry name" value="Mur_ligase_M"/>
    <property type="match status" value="1"/>
</dbReference>
<dbReference type="RefSeq" id="WP_379994657.1">
    <property type="nucleotide sequence ID" value="NZ_JBHSGN010000054.1"/>
</dbReference>
<feature type="domain" description="Mur ligase N-terminal catalytic" evidence="16">
    <location>
        <begin position="7"/>
        <end position="108"/>
    </location>
</feature>
<comment type="function">
    <text evidence="14">Cell wall formation.</text>
</comment>
<evidence type="ECO:0000256" key="10">
    <source>
        <dbReference type="ARBA" id="ARBA00022984"/>
    </source>
</evidence>
<evidence type="ECO:0000313" key="20">
    <source>
        <dbReference type="Proteomes" id="UP001596023"/>
    </source>
</evidence>
<dbReference type="Pfam" id="PF02875">
    <property type="entry name" value="Mur_ligase_C"/>
    <property type="match status" value="1"/>
</dbReference>
<keyword evidence="15" id="KW-0812">Transmembrane</keyword>
<evidence type="ECO:0000256" key="4">
    <source>
        <dbReference type="ARBA" id="ARBA00022490"/>
    </source>
</evidence>
<evidence type="ECO:0000313" key="19">
    <source>
        <dbReference type="EMBL" id="MFC4673406.1"/>
    </source>
</evidence>
<dbReference type="InterPro" id="IPR050061">
    <property type="entry name" value="MurCDEF_pg_biosynth"/>
</dbReference>
<comment type="catalytic activity">
    <reaction evidence="13 14">
        <text>UDP-N-acetyl-alpha-D-muramate + L-alanine + ATP = UDP-N-acetyl-alpha-D-muramoyl-L-alanine + ADP + phosphate + H(+)</text>
        <dbReference type="Rhea" id="RHEA:23372"/>
        <dbReference type="ChEBI" id="CHEBI:15378"/>
        <dbReference type="ChEBI" id="CHEBI:30616"/>
        <dbReference type="ChEBI" id="CHEBI:43474"/>
        <dbReference type="ChEBI" id="CHEBI:57972"/>
        <dbReference type="ChEBI" id="CHEBI:70757"/>
        <dbReference type="ChEBI" id="CHEBI:83898"/>
        <dbReference type="ChEBI" id="CHEBI:456216"/>
        <dbReference type="EC" id="6.3.2.8"/>
    </reaction>
</comment>
<evidence type="ECO:0000256" key="1">
    <source>
        <dbReference type="ARBA" id="ARBA00004496"/>
    </source>
</evidence>
<evidence type="ECO:0000259" key="16">
    <source>
        <dbReference type="Pfam" id="PF01225"/>
    </source>
</evidence>
<evidence type="ECO:0000256" key="7">
    <source>
        <dbReference type="ARBA" id="ARBA00022741"/>
    </source>
</evidence>
<comment type="similarity">
    <text evidence="14">Belongs to the MurCDEF family.</text>
</comment>
<keyword evidence="6 14" id="KW-0132">Cell division</keyword>
<dbReference type="Gene3D" id="3.40.1190.10">
    <property type="entry name" value="Mur-like, catalytic domain"/>
    <property type="match status" value="1"/>
</dbReference>
<keyword evidence="15" id="KW-1133">Transmembrane helix</keyword>
<keyword evidence="5 14" id="KW-0436">Ligase</keyword>
<dbReference type="PANTHER" id="PTHR43445:SF3">
    <property type="entry name" value="UDP-N-ACETYLMURAMATE--L-ALANINE LIGASE"/>
    <property type="match status" value="1"/>
</dbReference>
<evidence type="ECO:0000256" key="12">
    <source>
        <dbReference type="ARBA" id="ARBA00023316"/>
    </source>
</evidence>